<feature type="transmembrane region" description="Helical" evidence="1">
    <location>
        <begin position="151"/>
        <end position="167"/>
    </location>
</feature>
<accession>A0A6I4TCL3</accession>
<proteinExistence type="predicted"/>
<feature type="transmembrane region" description="Helical" evidence="1">
    <location>
        <begin position="86"/>
        <end position="111"/>
    </location>
</feature>
<feature type="transmembrane region" description="Helical" evidence="1">
    <location>
        <begin position="25"/>
        <end position="44"/>
    </location>
</feature>
<reference evidence="2 3" key="1">
    <citation type="submission" date="2019-12" db="EMBL/GenBank/DDBJ databases">
        <title>Genomic-based taxomic classification of the family Erythrobacteraceae.</title>
        <authorList>
            <person name="Xu L."/>
        </authorList>
    </citation>
    <scope>NUCLEOTIDE SEQUENCE [LARGE SCALE GENOMIC DNA]</scope>
    <source>
        <strain evidence="2 3">100921-2</strain>
    </source>
</reference>
<evidence type="ECO:0000256" key="1">
    <source>
        <dbReference type="SAM" id="Phobius"/>
    </source>
</evidence>
<dbReference type="OrthoDB" id="648493at2"/>
<keyword evidence="1" id="KW-1133">Transmembrane helix</keyword>
<dbReference type="EMBL" id="WTZA01000001">
    <property type="protein sequence ID" value="MXO75071.1"/>
    <property type="molecule type" value="Genomic_DNA"/>
</dbReference>
<dbReference type="RefSeq" id="WP_160610758.1">
    <property type="nucleotide sequence ID" value="NZ_WTZA01000001.1"/>
</dbReference>
<dbReference type="Proteomes" id="UP000439522">
    <property type="component" value="Unassembled WGS sequence"/>
</dbReference>
<keyword evidence="3" id="KW-1185">Reference proteome</keyword>
<sequence>MAGFFLTYTLPLATGSFQGPRSAHIHGALLFGWLIVTVVQTRLIGQRIALHRTIGWTALVLAPLVAVSTIWVGYEGVAIGLARGDGQIAISGFLGTVTSPLIYLSIVFAAIAMRSDPQWHKRLMLIATVAILWPAWFRFRHFLPGLPRPEITLSLVAANLPIGIAMFRDRIRFGKIHPAYLWIGLGLIAEQTFETVVFDSPAWRSVARALYSVPS</sequence>
<evidence type="ECO:0000313" key="2">
    <source>
        <dbReference type="EMBL" id="MXO75071.1"/>
    </source>
</evidence>
<organism evidence="2 3">
    <name type="scientific">Tsuneonella aeria</name>
    <dbReference type="NCBI Taxonomy" id="1837929"/>
    <lineage>
        <taxon>Bacteria</taxon>
        <taxon>Pseudomonadati</taxon>
        <taxon>Pseudomonadota</taxon>
        <taxon>Alphaproteobacteria</taxon>
        <taxon>Sphingomonadales</taxon>
        <taxon>Erythrobacteraceae</taxon>
        <taxon>Tsuneonella</taxon>
    </lineage>
</organism>
<evidence type="ECO:0000313" key="3">
    <source>
        <dbReference type="Proteomes" id="UP000439522"/>
    </source>
</evidence>
<protein>
    <submittedName>
        <fullName evidence="2">Uncharacterized protein</fullName>
    </submittedName>
</protein>
<keyword evidence="1" id="KW-0812">Transmembrane</keyword>
<dbReference type="AlphaFoldDB" id="A0A6I4TCL3"/>
<feature type="transmembrane region" description="Helical" evidence="1">
    <location>
        <begin position="56"/>
        <end position="74"/>
    </location>
</feature>
<feature type="transmembrane region" description="Helical" evidence="1">
    <location>
        <begin position="123"/>
        <end position="139"/>
    </location>
</feature>
<gene>
    <name evidence="2" type="ORF">GRI40_07565</name>
</gene>
<keyword evidence="1" id="KW-0472">Membrane</keyword>
<name>A0A6I4TCL3_9SPHN</name>
<comment type="caution">
    <text evidence="2">The sequence shown here is derived from an EMBL/GenBank/DDBJ whole genome shotgun (WGS) entry which is preliminary data.</text>
</comment>